<dbReference type="InterPro" id="IPR020806">
    <property type="entry name" value="PKS_PP-bd"/>
</dbReference>
<sequence>MNRMRAVLGVDVPIRAVFEAPTAARLAERVGTHRRSSRPALRRAEGRPERVPLSFAQQRVKFLDELEPLPTYHLPFVVRLRGEVDVAALASALRDVVVRHESLRTLFVADDQGVAAQVVVPEESVVLDVPVRDVAPDAVTATVSEEVSRPFDLSAELPVRARVLRCAPDEHVLMLLMHHIVVDGESFGPLTRDLATAYSARRRGESPRWDELPVQYADYTLWQRRLLGDTDDPESPVADHLAYWRQELDGVPQPTRLPLDRPRPPVASHRGDTVTFALDPDVLTAVEELARAQGATVPMVLQSALAVLLHLMGGGDDLPIGSAVAARTDDALADLVGFFVNTWVLRADLSGDPSFEDLVRQVRDKAVHAYDRQDLPFEWLVEALNPERSTAHHPLFQVAFFWEKGTGDLELDGVRATPEPVVTGTAKFDLLFHVEEPHHEGRRAGQGLSGLVEYATDLFDRATVTALADRFARLVRELTARPRNRLHAVDALTPAERNVLRDINDTTAPTPAVTVSALFERRAAEAPDAVALVHGAESLTYRELNARANRLARALVRRGVGGESPVAVAVPRSPEYVMTVLAVLKAGGAYVPLAPDDPAQRLESMLRDARPALLVTTSGAAADLPETGCPRLVLDDPGTAAAVSGEPADDLPDAGRPDRLAYIIYTSGSTGVPKGTGVSHQAVVDLAADRGWAGGAHERVLLHTASTFDVSGYDMWVPLLAGGTAVVAPPGKLDVDTYAALVAEHRVTGLTLSAGVFAVVAEERPDSFAGVREALTGGEPVAPEAVARVLRACPGTTVVNGYGPTEATVFVTCHRIAAADRVGAVIPIGRPMDNTRVHVLDDLLRPVPPGVEGELYLAGSGLARGYEHRSGLTAERFVACPFGPPGARMYRTGDVVTWAADGELVYKARADDQLKIRGFRVEPGEVETALMAHPRVAGAAVVPRETPGTGGRQLVAYVVPPTDPGGGEAGGAAASGDGAAAAPAADELRAHVARRVPPYMVPAAFVTLDAFPLTRHGKVDRRALPSPPSPEPRHPTALARPRTATERAVAAIWAELLGRDEIGVHEKFFEAGGTSLSLLTLGRRLSGLGPHQVSLSALFEHTTVEAMARLVDDRPDRETTDEMGYEL</sequence>
<dbReference type="Gene3D" id="3.30.559.10">
    <property type="entry name" value="Chloramphenicol acetyltransferase-like domain"/>
    <property type="match status" value="1"/>
</dbReference>
<organism evidence="6 7">
    <name type="scientific">Streptomyces aurantiacus JA 4570</name>
    <dbReference type="NCBI Taxonomy" id="1286094"/>
    <lineage>
        <taxon>Bacteria</taxon>
        <taxon>Bacillati</taxon>
        <taxon>Actinomycetota</taxon>
        <taxon>Actinomycetes</taxon>
        <taxon>Kitasatosporales</taxon>
        <taxon>Streptomycetaceae</taxon>
        <taxon>Streptomyces</taxon>
        <taxon>Streptomyces aurantiacus group</taxon>
    </lineage>
</organism>
<keyword evidence="7" id="KW-1185">Reference proteome</keyword>
<dbReference type="PANTHER" id="PTHR45527:SF1">
    <property type="entry name" value="FATTY ACID SYNTHASE"/>
    <property type="match status" value="1"/>
</dbReference>
<feature type="domain" description="Carrier" evidence="5">
    <location>
        <begin position="1040"/>
        <end position="1115"/>
    </location>
</feature>
<dbReference type="InterPro" id="IPR001242">
    <property type="entry name" value="Condensation_dom"/>
</dbReference>
<dbReference type="FunFam" id="2.30.38.10:FF:000001">
    <property type="entry name" value="Non-ribosomal peptide synthetase PvdI"/>
    <property type="match status" value="1"/>
</dbReference>
<comment type="cofactor">
    <cofactor evidence="1">
        <name>pantetheine 4'-phosphate</name>
        <dbReference type="ChEBI" id="CHEBI:47942"/>
    </cofactor>
</comment>
<dbReference type="InterPro" id="IPR036736">
    <property type="entry name" value="ACP-like_sf"/>
</dbReference>
<proteinExistence type="predicted"/>
<protein>
    <submittedName>
        <fullName evidence="6">Putative Dimodular nonribosomal peptide synthase</fullName>
    </submittedName>
</protein>
<dbReference type="Pfam" id="PF13193">
    <property type="entry name" value="AMP-binding_C"/>
    <property type="match status" value="1"/>
</dbReference>
<dbReference type="AlphaFoldDB" id="S3ZMM8"/>
<dbReference type="Pfam" id="PF00550">
    <property type="entry name" value="PP-binding"/>
    <property type="match status" value="1"/>
</dbReference>
<dbReference type="GO" id="GO:0005737">
    <property type="term" value="C:cytoplasm"/>
    <property type="evidence" value="ECO:0007669"/>
    <property type="project" value="TreeGrafter"/>
</dbReference>
<evidence type="ECO:0000256" key="2">
    <source>
        <dbReference type="ARBA" id="ARBA00022450"/>
    </source>
</evidence>
<dbReference type="NCBIfam" id="TIGR01733">
    <property type="entry name" value="AA-adenyl-dom"/>
    <property type="match status" value="1"/>
</dbReference>
<evidence type="ECO:0000313" key="6">
    <source>
        <dbReference type="EMBL" id="EPH39605.1"/>
    </source>
</evidence>
<gene>
    <name evidence="6" type="ORF">STRAU_7336</name>
</gene>
<dbReference type="SUPFAM" id="SSF52777">
    <property type="entry name" value="CoA-dependent acyltransferases"/>
    <property type="match status" value="2"/>
</dbReference>
<dbReference type="Gene3D" id="1.10.1200.10">
    <property type="entry name" value="ACP-like"/>
    <property type="match status" value="1"/>
</dbReference>
<dbReference type="InterPro" id="IPR000873">
    <property type="entry name" value="AMP-dep_synth/lig_dom"/>
</dbReference>
<dbReference type="PROSITE" id="PS50075">
    <property type="entry name" value="CARRIER"/>
    <property type="match status" value="1"/>
</dbReference>
<accession>S3ZMM8</accession>
<dbReference type="InterPro" id="IPR009081">
    <property type="entry name" value="PP-bd_ACP"/>
</dbReference>
<dbReference type="GO" id="GO:0003824">
    <property type="term" value="F:catalytic activity"/>
    <property type="evidence" value="ECO:0007669"/>
    <property type="project" value="InterPro"/>
</dbReference>
<dbReference type="EMBL" id="AOPZ01000514">
    <property type="protein sequence ID" value="EPH39605.1"/>
    <property type="molecule type" value="Genomic_DNA"/>
</dbReference>
<dbReference type="PROSITE" id="PS00455">
    <property type="entry name" value="AMP_BINDING"/>
    <property type="match status" value="1"/>
</dbReference>
<evidence type="ECO:0000256" key="3">
    <source>
        <dbReference type="ARBA" id="ARBA00022553"/>
    </source>
</evidence>
<dbReference type="InterPro" id="IPR010071">
    <property type="entry name" value="AA_adenyl_dom"/>
</dbReference>
<dbReference type="FunFam" id="3.40.50.980:FF:000001">
    <property type="entry name" value="Non-ribosomal peptide synthetase"/>
    <property type="match status" value="1"/>
</dbReference>
<keyword evidence="2" id="KW-0596">Phosphopantetheine</keyword>
<dbReference type="GO" id="GO:0044550">
    <property type="term" value="P:secondary metabolite biosynthetic process"/>
    <property type="evidence" value="ECO:0007669"/>
    <property type="project" value="TreeGrafter"/>
</dbReference>
<dbReference type="Gene3D" id="3.30.300.30">
    <property type="match status" value="1"/>
</dbReference>
<dbReference type="CDD" id="cd12117">
    <property type="entry name" value="A_NRPS_Srf_like"/>
    <property type="match status" value="1"/>
</dbReference>
<dbReference type="FunFam" id="3.40.50.12780:FF:000012">
    <property type="entry name" value="Non-ribosomal peptide synthetase"/>
    <property type="match status" value="1"/>
</dbReference>
<dbReference type="SUPFAM" id="SSF56801">
    <property type="entry name" value="Acetyl-CoA synthetase-like"/>
    <property type="match status" value="1"/>
</dbReference>
<dbReference type="GO" id="GO:0017000">
    <property type="term" value="P:antibiotic biosynthetic process"/>
    <property type="evidence" value="ECO:0007669"/>
    <property type="project" value="UniProtKB-ARBA"/>
</dbReference>
<dbReference type="Gene3D" id="3.40.50.980">
    <property type="match status" value="2"/>
</dbReference>
<dbReference type="InterPro" id="IPR020845">
    <property type="entry name" value="AMP-binding_CS"/>
</dbReference>
<dbReference type="SUPFAM" id="SSF47336">
    <property type="entry name" value="ACP-like"/>
    <property type="match status" value="1"/>
</dbReference>
<dbReference type="Gene3D" id="3.30.559.30">
    <property type="entry name" value="Nonribosomal peptide synthetase, condensation domain"/>
    <property type="match status" value="1"/>
</dbReference>
<dbReference type="InterPro" id="IPR023213">
    <property type="entry name" value="CAT-like_dom_sf"/>
</dbReference>
<dbReference type="PANTHER" id="PTHR45527">
    <property type="entry name" value="NONRIBOSOMAL PEPTIDE SYNTHETASE"/>
    <property type="match status" value="1"/>
</dbReference>
<evidence type="ECO:0000259" key="5">
    <source>
        <dbReference type="PROSITE" id="PS50075"/>
    </source>
</evidence>
<dbReference type="Pfam" id="PF00668">
    <property type="entry name" value="Condensation"/>
    <property type="match status" value="1"/>
</dbReference>
<keyword evidence="3" id="KW-0597">Phosphoprotein</keyword>
<reference evidence="6 7" key="1">
    <citation type="submission" date="2013-02" db="EMBL/GenBank/DDBJ databases">
        <title>Draft Genome Sequence of Streptomyces aurantiacus, Which Produces Setomimycin.</title>
        <authorList>
            <person name="Gruening B.A."/>
            <person name="Praeg A."/>
            <person name="Erxleben A."/>
            <person name="Guenther S."/>
            <person name="Mueller M."/>
        </authorList>
    </citation>
    <scope>NUCLEOTIDE SEQUENCE [LARGE SCALE GENOMIC DNA]</scope>
    <source>
        <strain evidence="6 7">JA 4570</strain>
    </source>
</reference>
<dbReference type="Pfam" id="PF00501">
    <property type="entry name" value="AMP-binding"/>
    <property type="match status" value="1"/>
</dbReference>
<name>S3ZMM8_9ACTN</name>
<dbReference type="Proteomes" id="UP000014629">
    <property type="component" value="Unassembled WGS sequence"/>
</dbReference>
<dbReference type="Gene3D" id="2.30.38.10">
    <property type="entry name" value="Luciferase, Domain 3"/>
    <property type="match status" value="1"/>
</dbReference>
<comment type="caution">
    <text evidence="6">The sequence shown here is derived from an EMBL/GenBank/DDBJ whole genome shotgun (WGS) entry which is preliminary data.</text>
</comment>
<dbReference type="InterPro" id="IPR025110">
    <property type="entry name" value="AMP-bd_C"/>
</dbReference>
<dbReference type="SMART" id="SM00823">
    <property type="entry name" value="PKS_PP"/>
    <property type="match status" value="1"/>
</dbReference>
<dbReference type="PATRIC" id="fig|1286094.4.peg.7260"/>
<dbReference type="GO" id="GO:0008610">
    <property type="term" value="P:lipid biosynthetic process"/>
    <property type="evidence" value="ECO:0007669"/>
    <property type="project" value="UniProtKB-ARBA"/>
</dbReference>
<evidence type="ECO:0000313" key="7">
    <source>
        <dbReference type="Proteomes" id="UP000014629"/>
    </source>
</evidence>
<evidence type="ECO:0000256" key="4">
    <source>
        <dbReference type="SAM" id="MobiDB-lite"/>
    </source>
</evidence>
<dbReference type="CDD" id="cd19540">
    <property type="entry name" value="LCL_NRPS-like"/>
    <property type="match status" value="1"/>
</dbReference>
<dbReference type="InterPro" id="IPR045851">
    <property type="entry name" value="AMP-bd_C_sf"/>
</dbReference>
<evidence type="ECO:0000256" key="1">
    <source>
        <dbReference type="ARBA" id="ARBA00001957"/>
    </source>
</evidence>
<dbReference type="GO" id="GO:0031177">
    <property type="term" value="F:phosphopantetheine binding"/>
    <property type="evidence" value="ECO:0007669"/>
    <property type="project" value="InterPro"/>
</dbReference>
<feature type="region of interest" description="Disordered" evidence="4">
    <location>
        <begin position="1019"/>
        <end position="1042"/>
    </location>
</feature>
<dbReference type="GO" id="GO:0043041">
    <property type="term" value="P:amino acid activation for nonribosomal peptide biosynthetic process"/>
    <property type="evidence" value="ECO:0007669"/>
    <property type="project" value="TreeGrafter"/>
</dbReference>